<dbReference type="EMBL" id="JAPFFF010000019">
    <property type="protein sequence ID" value="KAK8858347.1"/>
    <property type="molecule type" value="Genomic_DNA"/>
</dbReference>
<feature type="region of interest" description="Disordered" evidence="1">
    <location>
        <begin position="267"/>
        <end position="314"/>
    </location>
</feature>
<reference evidence="2 3" key="1">
    <citation type="submission" date="2024-04" db="EMBL/GenBank/DDBJ databases">
        <title>Tritrichomonas musculus Genome.</title>
        <authorList>
            <person name="Alves-Ferreira E."/>
            <person name="Grigg M."/>
            <person name="Lorenzi H."/>
            <person name="Galac M."/>
        </authorList>
    </citation>
    <scope>NUCLEOTIDE SEQUENCE [LARGE SCALE GENOMIC DNA]</scope>
    <source>
        <strain evidence="2 3">EAF2021</strain>
    </source>
</reference>
<evidence type="ECO:0000256" key="1">
    <source>
        <dbReference type="SAM" id="MobiDB-lite"/>
    </source>
</evidence>
<dbReference type="Proteomes" id="UP001470230">
    <property type="component" value="Unassembled WGS sequence"/>
</dbReference>
<protein>
    <submittedName>
        <fullName evidence="2">Uncharacterized protein</fullName>
    </submittedName>
</protein>
<sequence length="893" mass="104870">MSLDNEKFISKLKKSEILLLPGFDASDKKLKVADLKMKLHDNVHYSLKKTGARVKDYIDAYNKRNEIKQQQIENVKKADEKISINKKFERGVYQEINKIKVQARKVYDKFVHNDKDVIDYRNNEDIQKLLEIGDIIDDVYINLNKEYDTKEQLNRISKKTKDEYIKLFKNKFGFKPKVCDIFYLANQKTESVLKDARVDIQKILKYLNAKTVPKTYKPKIDKLKTELLNAPDDEKEELKNEEEDEIDDEFFEAARKRGQQQVEETIKNIKASHYDKTTKSQPSEPVKSKAKPNVVKTSQIKTAEPKPKDERERKPIQKKTIPNFIGPENEDTMAIDWWETLDKDPFQHREYDLNFEIDEIKQEAYYEADGNKIRNNVQYILNRDKLTKLLASDKWRKSFAKIYVEKFKEQFEIEPLYISYITSDNSEGINNADINNINKYKNGEKYKKPQQPEKPKVVKTAKPKAEPKPKVVKASQIKTAKSKPKDERQKIIDEIVNVRNEAKTKTDKSYGDGFDESVRHSKRYKTLMKDNYISLFKNKFGIKPSKFKHLETDEIDFDDDIDEIIEHKSKSKAKSERVKTSKSQAEPKPTIDEPTVDDYASETQFKNYKQIQQTFPDIDRDIINEIYWSFAQIAHLYIDRCSTNEKERLRKLKKLVIHKVEESATKEPATINAILTCLSMMLAFNKLWKKDKSKMFDSYQLNEWLPASYFSFKSAKNFDKSFTNDMLYPEYKYFMSISLHDIDTEIKKSVEKQYGFFIDDLGNKATLDNKPLEQSNEPLLFESEEQKPKRKPVKRKDTPPVEQEIKHESFVNPSIHEPKPITLPVITSNHEPVEPPSQLPTIEDKPFEDLESTNESNIPSQTIQQETYNNFMNPDFDDEFASDEYDYAFDHVI</sequence>
<feature type="region of interest" description="Disordered" evidence="1">
    <location>
        <begin position="768"/>
        <end position="802"/>
    </location>
</feature>
<proteinExistence type="predicted"/>
<feature type="compositionally biased region" description="Basic and acidic residues" evidence="1">
    <location>
        <begin position="443"/>
        <end position="456"/>
    </location>
</feature>
<gene>
    <name evidence="2" type="ORF">M9Y10_013450</name>
</gene>
<feature type="region of interest" description="Disordered" evidence="1">
    <location>
        <begin position="443"/>
        <end position="468"/>
    </location>
</feature>
<feature type="compositionally biased region" description="Basic and acidic residues" evidence="1">
    <location>
        <begin position="568"/>
        <end position="579"/>
    </location>
</feature>
<evidence type="ECO:0000313" key="3">
    <source>
        <dbReference type="Proteomes" id="UP001470230"/>
    </source>
</evidence>
<feature type="compositionally biased region" description="Basic and acidic residues" evidence="1">
    <location>
        <begin position="303"/>
        <end position="314"/>
    </location>
</feature>
<feature type="compositionally biased region" description="Basic and acidic residues" evidence="1">
    <location>
        <begin position="267"/>
        <end position="278"/>
    </location>
</feature>
<feature type="region of interest" description="Disordered" evidence="1">
    <location>
        <begin position="568"/>
        <end position="596"/>
    </location>
</feature>
<accession>A0ABR2I8J1</accession>
<keyword evidence="3" id="KW-1185">Reference proteome</keyword>
<evidence type="ECO:0000313" key="2">
    <source>
        <dbReference type="EMBL" id="KAK8858347.1"/>
    </source>
</evidence>
<comment type="caution">
    <text evidence="2">The sequence shown here is derived from an EMBL/GenBank/DDBJ whole genome shotgun (WGS) entry which is preliminary data.</text>
</comment>
<name>A0ABR2I8J1_9EUKA</name>
<organism evidence="2 3">
    <name type="scientific">Tritrichomonas musculus</name>
    <dbReference type="NCBI Taxonomy" id="1915356"/>
    <lineage>
        <taxon>Eukaryota</taxon>
        <taxon>Metamonada</taxon>
        <taxon>Parabasalia</taxon>
        <taxon>Tritrichomonadida</taxon>
        <taxon>Tritrichomonadidae</taxon>
        <taxon>Tritrichomonas</taxon>
    </lineage>
</organism>